<keyword evidence="3" id="KW-0333">Golgi apparatus</keyword>
<dbReference type="GO" id="GO:0005524">
    <property type="term" value="F:ATP binding"/>
    <property type="evidence" value="ECO:0007669"/>
    <property type="project" value="UniProtKB-KW"/>
</dbReference>
<gene>
    <name evidence="11" type="ORF">WA026_013532</name>
</gene>
<evidence type="ECO:0000256" key="9">
    <source>
        <dbReference type="SAM" id="Phobius"/>
    </source>
</evidence>
<dbReference type="EMBL" id="JARQZJ010000127">
    <property type="protein sequence ID" value="KAK9891218.1"/>
    <property type="molecule type" value="Genomic_DNA"/>
</dbReference>
<dbReference type="Proteomes" id="UP001431783">
    <property type="component" value="Unassembled WGS sequence"/>
</dbReference>
<keyword evidence="7" id="KW-0067">ATP-binding</keyword>
<keyword evidence="9" id="KW-1133">Transmembrane helix</keyword>
<dbReference type="GO" id="GO:0005794">
    <property type="term" value="C:Golgi apparatus"/>
    <property type="evidence" value="ECO:0007669"/>
    <property type="project" value="UniProtKB-SubCell"/>
</dbReference>
<feature type="binding site" evidence="8">
    <location>
        <position position="328"/>
    </location>
    <ligand>
        <name>Mn(2+)</name>
        <dbReference type="ChEBI" id="CHEBI:29035"/>
    </ligand>
</feature>
<reference evidence="11 12" key="1">
    <citation type="submission" date="2023-03" db="EMBL/GenBank/DDBJ databases">
        <title>Genome insight into feeding habits of ladybird beetles.</title>
        <authorList>
            <person name="Li H.-S."/>
            <person name="Huang Y.-H."/>
            <person name="Pang H."/>
        </authorList>
    </citation>
    <scope>NUCLEOTIDE SEQUENCE [LARGE SCALE GENOMIC DNA]</scope>
    <source>
        <strain evidence="11">SYSU_2023b</strain>
        <tissue evidence="11">Whole body</tissue>
    </source>
</reference>
<feature type="transmembrane region" description="Helical" evidence="9">
    <location>
        <begin position="7"/>
        <end position="28"/>
    </location>
</feature>
<feature type="domain" description="FAM20 C-terminal" evidence="10">
    <location>
        <begin position="220"/>
        <end position="409"/>
    </location>
</feature>
<keyword evidence="7" id="KW-0547">Nucleotide-binding</keyword>
<feature type="binding site" evidence="7">
    <location>
        <position position="328"/>
    </location>
    <ligand>
        <name>ATP</name>
        <dbReference type="ChEBI" id="CHEBI:30616"/>
    </ligand>
</feature>
<keyword evidence="8" id="KW-0479">Metal-binding</keyword>
<feature type="binding site" evidence="8">
    <location>
        <position position="170"/>
    </location>
    <ligand>
        <name>Mn(2+)</name>
        <dbReference type="ChEBI" id="CHEBI:29035"/>
    </ligand>
</feature>
<evidence type="ECO:0000256" key="3">
    <source>
        <dbReference type="ARBA" id="ARBA00023034"/>
    </source>
</evidence>
<evidence type="ECO:0000256" key="1">
    <source>
        <dbReference type="ARBA" id="ARBA00004555"/>
    </source>
</evidence>
<evidence type="ECO:0000256" key="2">
    <source>
        <dbReference type="ARBA" id="ARBA00006557"/>
    </source>
</evidence>
<protein>
    <recommendedName>
        <fullName evidence="10">FAM20 C-terminal domain-containing protein</fullName>
    </recommendedName>
</protein>
<evidence type="ECO:0000256" key="4">
    <source>
        <dbReference type="ARBA" id="ARBA00023157"/>
    </source>
</evidence>
<keyword evidence="9" id="KW-0472">Membrane</keyword>
<feature type="active site" evidence="6">
    <location>
        <position position="313"/>
    </location>
</feature>
<comment type="similarity">
    <text evidence="2">Belongs to the FAM20 family.</text>
</comment>
<dbReference type="Pfam" id="PF06702">
    <property type="entry name" value="Fam20C"/>
    <property type="match status" value="1"/>
</dbReference>
<comment type="caution">
    <text evidence="11">The sequence shown here is derived from an EMBL/GenBank/DDBJ whole genome shotgun (WGS) entry which is preliminary data.</text>
</comment>
<keyword evidence="4" id="KW-1015">Disulfide bond</keyword>
<keyword evidence="12" id="KW-1185">Reference proteome</keyword>
<evidence type="ECO:0000256" key="7">
    <source>
        <dbReference type="PIRSR" id="PIRSR624869-2"/>
    </source>
</evidence>
<evidence type="ECO:0000256" key="6">
    <source>
        <dbReference type="PIRSR" id="PIRSR624869-1"/>
    </source>
</evidence>
<evidence type="ECO:0000256" key="8">
    <source>
        <dbReference type="PIRSR" id="PIRSR624869-3"/>
    </source>
</evidence>
<name>A0AAW1V7T7_9CUCU</name>
<dbReference type="AlphaFoldDB" id="A0AAW1V7T7"/>
<feature type="binding site" evidence="7">
    <location>
        <position position="318"/>
    </location>
    <ligand>
        <name>ATP</name>
        <dbReference type="ChEBI" id="CHEBI:30616"/>
    </ligand>
</feature>
<dbReference type="PANTHER" id="PTHR12450:SF14">
    <property type="entry name" value="GLYCOSAMINOGLYCAN XYLOSYLKINASE"/>
    <property type="match status" value="1"/>
</dbReference>
<keyword evidence="8" id="KW-0464">Manganese</keyword>
<comment type="cofactor">
    <cofactor evidence="8">
        <name>Mn(2+)</name>
        <dbReference type="ChEBI" id="CHEBI:29035"/>
    </cofactor>
</comment>
<feature type="binding site" evidence="7">
    <location>
        <position position="135"/>
    </location>
    <ligand>
        <name>ATP</name>
        <dbReference type="ChEBI" id="CHEBI:30616"/>
    </ligand>
</feature>
<dbReference type="PANTHER" id="PTHR12450">
    <property type="entry name" value="DENTIN MATRIX PROTEIN 4 PROTEIN FAM20"/>
    <property type="match status" value="1"/>
</dbReference>
<comment type="subcellular location">
    <subcellularLocation>
        <location evidence="1">Golgi apparatus</location>
    </subcellularLocation>
</comment>
<evidence type="ECO:0000259" key="10">
    <source>
        <dbReference type="Pfam" id="PF06702"/>
    </source>
</evidence>
<organism evidence="11 12">
    <name type="scientific">Henosepilachna vigintioctopunctata</name>
    <dbReference type="NCBI Taxonomy" id="420089"/>
    <lineage>
        <taxon>Eukaryota</taxon>
        <taxon>Metazoa</taxon>
        <taxon>Ecdysozoa</taxon>
        <taxon>Arthropoda</taxon>
        <taxon>Hexapoda</taxon>
        <taxon>Insecta</taxon>
        <taxon>Pterygota</taxon>
        <taxon>Neoptera</taxon>
        <taxon>Endopterygota</taxon>
        <taxon>Coleoptera</taxon>
        <taxon>Polyphaga</taxon>
        <taxon>Cucujiformia</taxon>
        <taxon>Coccinelloidea</taxon>
        <taxon>Coccinellidae</taxon>
        <taxon>Epilachninae</taxon>
        <taxon>Epilachnini</taxon>
        <taxon>Henosepilachna</taxon>
    </lineage>
</organism>
<evidence type="ECO:0000313" key="11">
    <source>
        <dbReference type="EMBL" id="KAK9891218.1"/>
    </source>
</evidence>
<feature type="binding site" evidence="7">
    <location>
        <position position="151"/>
    </location>
    <ligand>
        <name>ATP</name>
        <dbReference type="ChEBI" id="CHEBI:30616"/>
    </ligand>
</feature>
<sequence length="414" mass="48153">MKYTKKLPILIFSILLSVIILANCLFYVKLTEPKDIYLTNFHNLSVTDKILLLSENLPSTYISAKLTIDNVTHIFIKNIRKYYELENVTYLWKLTNSWVSKKHIVNPLDEEVGKVFGALKYASIIKADLDGRGTQLKFLLTLQGDQEVIFKPKWYTKDKIVEGPVYGGKDRHTSEIIAFYLSIILKLPYTPFCVERKLNLKDEILPVATKRFLDTTVMVKNRTCVYGKCYYCSKKDAICADQYDTLIGVVIFNIKANFKVIRSPWMRTYKNGKKAHWELDAGYCRAVKNSVTNSRLLEIIDIAIFDFFIQNGDRHHYEMMGDKLVLLDNGKGLGNPNRDFVDILAPLYQCCILRRETWKKLLNLNGRRLSFYLKQMPDVNNFLMQDHLEAIDRRLHIIYAAVEYCKKEATMIFV</sequence>
<proteinExistence type="inferred from homology"/>
<dbReference type="InterPro" id="IPR024869">
    <property type="entry name" value="FAM20"/>
</dbReference>
<keyword evidence="9" id="KW-0812">Transmembrane</keyword>
<dbReference type="GO" id="GO:0046872">
    <property type="term" value="F:metal ion binding"/>
    <property type="evidence" value="ECO:0007669"/>
    <property type="project" value="UniProtKB-KW"/>
</dbReference>
<evidence type="ECO:0000256" key="5">
    <source>
        <dbReference type="ARBA" id="ARBA00023180"/>
    </source>
</evidence>
<accession>A0AAW1V7T7</accession>
<dbReference type="InterPro" id="IPR009581">
    <property type="entry name" value="FAM20_C"/>
</dbReference>
<evidence type="ECO:0000313" key="12">
    <source>
        <dbReference type="Proteomes" id="UP001431783"/>
    </source>
</evidence>
<keyword evidence="5" id="KW-0325">Glycoprotein</keyword>
<dbReference type="GO" id="GO:0016773">
    <property type="term" value="F:phosphotransferase activity, alcohol group as acceptor"/>
    <property type="evidence" value="ECO:0007669"/>
    <property type="project" value="TreeGrafter"/>
</dbReference>